<proteinExistence type="predicted"/>
<evidence type="ECO:0000256" key="1">
    <source>
        <dbReference type="SAM" id="Phobius"/>
    </source>
</evidence>
<name>A0ABP8DQZ2_9ACTN</name>
<comment type="caution">
    <text evidence="2">The sequence shown here is derived from an EMBL/GenBank/DDBJ whole genome shotgun (WGS) entry which is preliminary data.</text>
</comment>
<evidence type="ECO:0000313" key="2">
    <source>
        <dbReference type="EMBL" id="GAA4261748.1"/>
    </source>
</evidence>
<evidence type="ECO:0000313" key="3">
    <source>
        <dbReference type="Proteomes" id="UP001500620"/>
    </source>
</evidence>
<keyword evidence="1" id="KW-0812">Transmembrane</keyword>
<organism evidence="2 3">
    <name type="scientific">Dactylosporangium darangshiense</name>
    <dbReference type="NCBI Taxonomy" id="579108"/>
    <lineage>
        <taxon>Bacteria</taxon>
        <taxon>Bacillati</taxon>
        <taxon>Actinomycetota</taxon>
        <taxon>Actinomycetes</taxon>
        <taxon>Micromonosporales</taxon>
        <taxon>Micromonosporaceae</taxon>
        <taxon>Dactylosporangium</taxon>
    </lineage>
</organism>
<dbReference type="InterPro" id="IPR046151">
    <property type="entry name" value="DUF6153"/>
</dbReference>
<sequence length="134" mass="13679">MGHVAHGSAHDRLGRTARLVLLLATLVGLAAMHTLGHDGPHLTTPAHTGHMATAAHDAPVLDGPANGHHGMSGWDVCLAVLVAFAVLLLAAALLHGRRAAGAAHLTGRTARTGPRAPPPRRVGLTLATVSVLRT</sequence>
<reference evidence="3" key="1">
    <citation type="journal article" date="2019" name="Int. J. Syst. Evol. Microbiol.">
        <title>The Global Catalogue of Microorganisms (GCM) 10K type strain sequencing project: providing services to taxonomists for standard genome sequencing and annotation.</title>
        <authorList>
            <consortium name="The Broad Institute Genomics Platform"/>
            <consortium name="The Broad Institute Genome Sequencing Center for Infectious Disease"/>
            <person name="Wu L."/>
            <person name="Ma J."/>
        </authorList>
    </citation>
    <scope>NUCLEOTIDE SEQUENCE [LARGE SCALE GENOMIC DNA]</scope>
    <source>
        <strain evidence="3">JCM 17441</strain>
    </source>
</reference>
<keyword evidence="1" id="KW-0472">Membrane</keyword>
<accession>A0ABP8DQZ2</accession>
<protein>
    <submittedName>
        <fullName evidence="2">Uncharacterized protein</fullName>
    </submittedName>
</protein>
<keyword evidence="3" id="KW-1185">Reference proteome</keyword>
<feature type="transmembrane region" description="Helical" evidence="1">
    <location>
        <begin position="72"/>
        <end position="94"/>
    </location>
</feature>
<gene>
    <name evidence="2" type="ORF">GCM10022255_095640</name>
</gene>
<keyword evidence="1" id="KW-1133">Transmembrane helix</keyword>
<dbReference type="EMBL" id="BAABAT010000047">
    <property type="protein sequence ID" value="GAA4261748.1"/>
    <property type="molecule type" value="Genomic_DNA"/>
</dbReference>
<dbReference type="Pfam" id="PF19650">
    <property type="entry name" value="DUF6153"/>
    <property type="match status" value="1"/>
</dbReference>
<dbReference type="Proteomes" id="UP001500620">
    <property type="component" value="Unassembled WGS sequence"/>
</dbReference>